<dbReference type="Pfam" id="PF02557">
    <property type="entry name" value="VanY"/>
    <property type="match status" value="1"/>
</dbReference>
<comment type="caution">
    <text evidence="3">The sequence shown here is derived from an EMBL/GenBank/DDBJ whole genome shotgun (WGS) entry which is preliminary data.</text>
</comment>
<dbReference type="Proteomes" id="UP000632535">
    <property type="component" value="Unassembled WGS sequence"/>
</dbReference>
<dbReference type="CDD" id="cd14814">
    <property type="entry name" value="Peptidase_M15"/>
    <property type="match status" value="1"/>
</dbReference>
<feature type="compositionally biased region" description="Low complexity" evidence="1">
    <location>
        <begin position="35"/>
        <end position="64"/>
    </location>
</feature>
<dbReference type="Gene3D" id="3.30.1380.10">
    <property type="match status" value="1"/>
</dbReference>
<name>A0ABQ2B7W5_9MICO</name>
<dbReference type="SUPFAM" id="SSF55166">
    <property type="entry name" value="Hedgehog/DD-peptidase"/>
    <property type="match status" value="1"/>
</dbReference>
<dbReference type="InterPro" id="IPR003709">
    <property type="entry name" value="VanY-like_core_dom"/>
</dbReference>
<dbReference type="InterPro" id="IPR052179">
    <property type="entry name" value="DD-CPase-like"/>
</dbReference>
<evidence type="ECO:0000313" key="3">
    <source>
        <dbReference type="EMBL" id="GGI08796.1"/>
    </source>
</evidence>
<dbReference type="InterPro" id="IPR009045">
    <property type="entry name" value="Zn_M74/Hedgehog-like"/>
</dbReference>
<dbReference type="EMBL" id="BMDG01000007">
    <property type="protein sequence ID" value="GGI08796.1"/>
    <property type="molecule type" value="Genomic_DNA"/>
</dbReference>
<evidence type="ECO:0000313" key="4">
    <source>
        <dbReference type="Proteomes" id="UP000632535"/>
    </source>
</evidence>
<dbReference type="PANTHER" id="PTHR34385">
    <property type="entry name" value="D-ALANYL-D-ALANINE CARBOXYPEPTIDASE"/>
    <property type="match status" value="1"/>
</dbReference>
<sequence length="297" mass="31450">MDATSQGDEPALRSRRAIREAELAKAGKKPRRRSTPTSPTASAPSSTGATARARSAARHAAPAPHAWVTRVAVLGSLAAATIAVPLATDTVGADRSPFDLDTVPTGPSTLALLKSGVDTPKTSAAIAAAPRDVRVETTSASRTAERSPLPDCDAGASIDGGNGTLADHSLCDLWQPGERLRADAAVALSALNEGFRARFGRDLCLVDTYRTLSSQYAVKASRGYLAAVPGASMHGWGLAIDLCSQEYSSSEVYGWLWENGAAYGWENPPWAQRGGSGNYEPWHFEYRPGVEEVSYWH</sequence>
<keyword evidence="4" id="KW-1185">Reference proteome</keyword>
<protein>
    <recommendedName>
        <fullName evidence="2">D-alanyl-D-alanine carboxypeptidase-like core domain-containing protein</fullName>
    </recommendedName>
</protein>
<proteinExistence type="predicted"/>
<feature type="region of interest" description="Disordered" evidence="1">
    <location>
        <begin position="1"/>
        <end position="64"/>
    </location>
</feature>
<dbReference type="RefSeq" id="WP_188523846.1">
    <property type="nucleotide sequence ID" value="NZ_BMDG01000007.1"/>
</dbReference>
<gene>
    <name evidence="3" type="ORF">GCM10007368_22960</name>
</gene>
<evidence type="ECO:0000259" key="2">
    <source>
        <dbReference type="Pfam" id="PF02557"/>
    </source>
</evidence>
<organism evidence="3 4">
    <name type="scientific">Isoptericola cucumis</name>
    <dbReference type="NCBI Taxonomy" id="1776856"/>
    <lineage>
        <taxon>Bacteria</taxon>
        <taxon>Bacillati</taxon>
        <taxon>Actinomycetota</taxon>
        <taxon>Actinomycetes</taxon>
        <taxon>Micrococcales</taxon>
        <taxon>Promicromonosporaceae</taxon>
        <taxon>Isoptericola</taxon>
    </lineage>
</organism>
<dbReference type="PANTHER" id="PTHR34385:SF1">
    <property type="entry name" value="PEPTIDOGLYCAN L-ALANYL-D-GLUTAMATE ENDOPEPTIDASE CWLK"/>
    <property type="match status" value="1"/>
</dbReference>
<accession>A0ABQ2B7W5</accession>
<reference evidence="4" key="1">
    <citation type="journal article" date="2019" name="Int. J. Syst. Evol. Microbiol.">
        <title>The Global Catalogue of Microorganisms (GCM) 10K type strain sequencing project: providing services to taxonomists for standard genome sequencing and annotation.</title>
        <authorList>
            <consortium name="The Broad Institute Genomics Platform"/>
            <consortium name="The Broad Institute Genome Sequencing Center for Infectious Disease"/>
            <person name="Wu L."/>
            <person name="Ma J."/>
        </authorList>
    </citation>
    <scope>NUCLEOTIDE SEQUENCE [LARGE SCALE GENOMIC DNA]</scope>
    <source>
        <strain evidence="4">CCM 8653</strain>
    </source>
</reference>
<evidence type="ECO:0000256" key="1">
    <source>
        <dbReference type="SAM" id="MobiDB-lite"/>
    </source>
</evidence>
<feature type="domain" description="D-alanyl-D-alanine carboxypeptidase-like core" evidence="2">
    <location>
        <begin position="179"/>
        <end position="288"/>
    </location>
</feature>